<organism evidence="1 2">
    <name type="scientific">Datura stramonium</name>
    <name type="common">Jimsonweed</name>
    <name type="synonym">Common thornapple</name>
    <dbReference type="NCBI Taxonomy" id="4076"/>
    <lineage>
        <taxon>Eukaryota</taxon>
        <taxon>Viridiplantae</taxon>
        <taxon>Streptophyta</taxon>
        <taxon>Embryophyta</taxon>
        <taxon>Tracheophyta</taxon>
        <taxon>Spermatophyta</taxon>
        <taxon>Magnoliopsida</taxon>
        <taxon>eudicotyledons</taxon>
        <taxon>Gunneridae</taxon>
        <taxon>Pentapetalae</taxon>
        <taxon>asterids</taxon>
        <taxon>lamiids</taxon>
        <taxon>Solanales</taxon>
        <taxon>Solanaceae</taxon>
        <taxon>Solanoideae</taxon>
        <taxon>Datureae</taxon>
        <taxon>Datura</taxon>
    </lineage>
</organism>
<protein>
    <submittedName>
        <fullName evidence="1">Uncharacterized protein</fullName>
    </submittedName>
</protein>
<feature type="non-terminal residue" evidence="1">
    <location>
        <position position="1"/>
    </location>
</feature>
<name>A0ABS8TQJ0_DATST</name>
<dbReference type="EMBL" id="JACEIK010001929">
    <property type="protein sequence ID" value="MCD7473149.1"/>
    <property type="molecule type" value="Genomic_DNA"/>
</dbReference>
<reference evidence="1 2" key="1">
    <citation type="journal article" date="2021" name="BMC Genomics">
        <title>Datura genome reveals duplications of psychoactive alkaloid biosynthetic genes and high mutation rate following tissue culture.</title>
        <authorList>
            <person name="Rajewski A."/>
            <person name="Carter-House D."/>
            <person name="Stajich J."/>
            <person name="Litt A."/>
        </authorList>
    </citation>
    <scope>NUCLEOTIDE SEQUENCE [LARGE SCALE GENOMIC DNA]</scope>
    <source>
        <strain evidence="1">AR-01</strain>
    </source>
</reference>
<gene>
    <name evidence="1" type="ORF">HAX54_014785</name>
</gene>
<proteinExistence type="predicted"/>
<accession>A0ABS8TQJ0</accession>
<evidence type="ECO:0000313" key="2">
    <source>
        <dbReference type="Proteomes" id="UP000823775"/>
    </source>
</evidence>
<evidence type="ECO:0000313" key="1">
    <source>
        <dbReference type="EMBL" id="MCD7473149.1"/>
    </source>
</evidence>
<keyword evidence="2" id="KW-1185">Reference proteome</keyword>
<comment type="caution">
    <text evidence="1">The sequence shown here is derived from an EMBL/GenBank/DDBJ whole genome shotgun (WGS) entry which is preliminary data.</text>
</comment>
<sequence length="165" mass="18765">PRKDGLNPESLTALIPQPLAHSSRRRREQPYKIVKLPSCDVSIRITYTDPLAHSSRRRREQPYKIVKLPSCDVSIRITYTDLSKTFRGCVTAVRTLRYGCRKVKIGSVPVAVVTVGVPRWNCPKVAIALIALFTGYELPWTEKPLFKLTREEEVVGCWYVRAKIG</sequence>
<dbReference type="Proteomes" id="UP000823775">
    <property type="component" value="Unassembled WGS sequence"/>
</dbReference>